<evidence type="ECO:0000256" key="1">
    <source>
        <dbReference type="SAM" id="SignalP"/>
    </source>
</evidence>
<evidence type="ECO:0000313" key="3">
    <source>
        <dbReference type="Proteomes" id="UP000825701"/>
    </source>
</evidence>
<proteinExistence type="predicted"/>
<dbReference type="AlphaFoldDB" id="A0A9E6R836"/>
<accession>A0A9E6R836</accession>
<dbReference type="EMBL" id="CP081869">
    <property type="protein sequence ID" value="QZN99950.1"/>
    <property type="molecule type" value="Genomic_DNA"/>
</dbReference>
<feature type="chain" id="PRO_5039337545" description="HdeA/HdeB family protein" evidence="1">
    <location>
        <begin position="24"/>
        <end position="123"/>
    </location>
</feature>
<protein>
    <recommendedName>
        <fullName evidence="4">HdeA/HdeB family protein</fullName>
    </recommendedName>
</protein>
<evidence type="ECO:0008006" key="4">
    <source>
        <dbReference type="Google" id="ProtNLM"/>
    </source>
</evidence>
<gene>
    <name evidence="2" type="ORF">K6K41_25570</name>
</gene>
<dbReference type="RefSeq" id="WP_261403080.1">
    <property type="nucleotide sequence ID" value="NZ_CP081869.1"/>
</dbReference>
<evidence type="ECO:0000313" key="2">
    <source>
        <dbReference type="EMBL" id="QZN99950.1"/>
    </source>
</evidence>
<keyword evidence="1" id="KW-0732">Signal</keyword>
<dbReference type="Proteomes" id="UP000825701">
    <property type="component" value="Chromosome"/>
</dbReference>
<reference evidence="2" key="1">
    <citation type="submission" date="2021-08" db="EMBL/GenBank/DDBJ databases">
        <authorList>
            <person name="Zhang H."/>
            <person name="Xu M."/>
            <person name="Yu Z."/>
            <person name="Yang L."/>
            <person name="Cai Y."/>
        </authorList>
    </citation>
    <scope>NUCLEOTIDE SEQUENCE</scope>
    <source>
        <strain evidence="2">CHL1</strain>
    </source>
</reference>
<sequence>MRPLKLFALGAATALGLSAGANAKNYVVWGVGAKTCGAWTEARLTNKERAETFQSWVHAFMTGAAYGREGLDIRRDVKFEAEALTAWVDKYCEVNPLMTVERAAVALLDHIAGEPEAAKAAPN</sequence>
<keyword evidence="3" id="KW-1185">Reference proteome</keyword>
<organism evidence="2 3">
    <name type="scientific">Chenggangzhangella methanolivorans</name>
    <dbReference type="NCBI Taxonomy" id="1437009"/>
    <lineage>
        <taxon>Bacteria</taxon>
        <taxon>Pseudomonadati</taxon>
        <taxon>Pseudomonadota</taxon>
        <taxon>Alphaproteobacteria</taxon>
        <taxon>Hyphomicrobiales</taxon>
        <taxon>Methylopilaceae</taxon>
        <taxon>Chenggangzhangella</taxon>
    </lineage>
</organism>
<feature type="signal peptide" evidence="1">
    <location>
        <begin position="1"/>
        <end position="23"/>
    </location>
</feature>
<dbReference type="KEGG" id="cmet:K6K41_25570"/>
<name>A0A9E6R836_9HYPH</name>